<comment type="similarity">
    <text evidence="2 7">Belongs to the TFP11/STIP family.</text>
</comment>
<evidence type="ECO:0000313" key="11">
    <source>
        <dbReference type="EMBL" id="CAD7086183.1"/>
    </source>
</evidence>
<keyword evidence="8" id="KW-0175">Coiled coil</keyword>
<dbReference type="PANTHER" id="PTHR23329">
    <property type="entry name" value="TUFTELIN-INTERACTING PROTEIN 11-RELATED"/>
    <property type="match status" value="1"/>
</dbReference>
<comment type="subcellular location">
    <subcellularLocation>
        <location evidence="1 7">Nucleus</location>
    </subcellularLocation>
</comment>
<dbReference type="AlphaFoldDB" id="A0A7R8UUG3"/>
<evidence type="ECO:0000256" key="2">
    <source>
        <dbReference type="ARBA" id="ARBA00010900"/>
    </source>
</evidence>
<keyword evidence="5 7" id="KW-0508">mRNA splicing</keyword>
<dbReference type="Proteomes" id="UP000594454">
    <property type="component" value="Chromosome 3"/>
</dbReference>
<evidence type="ECO:0000256" key="4">
    <source>
        <dbReference type="ARBA" id="ARBA00022728"/>
    </source>
</evidence>
<evidence type="ECO:0000256" key="9">
    <source>
        <dbReference type="SAM" id="MobiDB-lite"/>
    </source>
</evidence>
<gene>
    <name evidence="11" type="ORF">HERILL_LOCUS8975</name>
</gene>
<dbReference type="SMART" id="SM00443">
    <property type="entry name" value="G_patch"/>
    <property type="match status" value="1"/>
</dbReference>
<evidence type="ECO:0000259" key="10">
    <source>
        <dbReference type="PROSITE" id="PS50174"/>
    </source>
</evidence>
<feature type="coiled-coil region" evidence="8">
    <location>
        <begin position="327"/>
        <end position="358"/>
    </location>
</feature>
<feature type="compositionally biased region" description="Acidic residues" evidence="9">
    <location>
        <begin position="41"/>
        <end position="50"/>
    </location>
</feature>
<dbReference type="InterPro" id="IPR024933">
    <property type="entry name" value="TFP11"/>
</dbReference>
<dbReference type="InterPro" id="IPR000467">
    <property type="entry name" value="G_patch_dom"/>
</dbReference>
<dbReference type="PIRSF" id="PIRSF017706">
    <property type="entry name" value="TFIP11"/>
    <property type="match status" value="1"/>
</dbReference>
<dbReference type="GO" id="GO:0071008">
    <property type="term" value="C:U2-type post-mRNA release spliceosomal complex"/>
    <property type="evidence" value="ECO:0007669"/>
    <property type="project" value="TreeGrafter"/>
</dbReference>
<feature type="domain" description="G-patch" evidence="10">
    <location>
        <begin position="156"/>
        <end position="202"/>
    </location>
</feature>
<name>A0A7R8UUG3_HERIL</name>
<keyword evidence="6 7" id="KW-0539">Nucleus</keyword>
<dbReference type="Pfam" id="PF12457">
    <property type="entry name" value="TIP_N"/>
    <property type="match status" value="1"/>
</dbReference>
<evidence type="ECO:0000256" key="6">
    <source>
        <dbReference type="ARBA" id="ARBA00023242"/>
    </source>
</evidence>
<protein>
    <recommendedName>
        <fullName evidence="10">G-patch domain-containing protein</fullName>
    </recommendedName>
</protein>
<evidence type="ECO:0000256" key="3">
    <source>
        <dbReference type="ARBA" id="ARBA00022664"/>
    </source>
</evidence>
<dbReference type="Pfam" id="PF01585">
    <property type="entry name" value="G-patch"/>
    <property type="match status" value="1"/>
</dbReference>
<proteinExistence type="inferred from homology"/>
<dbReference type="InterPro" id="IPR045211">
    <property type="entry name" value="TFP11/STIP/Ntr1"/>
</dbReference>
<keyword evidence="4 7" id="KW-0747">Spliceosome</keyword>
<dbReference type="GO" id="GO:0000390">
    <property type="term" value="P:spliceosomal complex disassembly"/>
    <property type="evidence" value="ECO:0007669"/>
    <property type="project" value="InterPro"/>
</dbReference>
<feature type="compositionally biased region" description="Basic and acidic residues" evidence="9">
    <location>
        <begin position="80"/>
        <end position="89"/>
    </location>
</feature>
<reference evidence="11 12" key="1">
    <citation type="submission" date="2020-11" db="EMBL/GenBank/DDBJ databases">
        <authorList>
            <person name="Wallbank WR R."/>
            <person name="Pardo Diaz C."/>
            <person name="Kozak K."/>
            <person name="Martin S."/>
            <person name="Jiggins C."/>
            <person name="Moest M."/>
            <person name="Warren A I."/>
            <person name="Generalovic N T."/>
            <person name="Byers J.R.P. K."/>
            <person name="Montejo-Kovacevich G."/>
            <person name="Yen C E."/>
        </authorList>
    </citation>
    <scope>NUCLEOTIDE SEQUENCE [LARGE SCALE GENOMIC DNA]</scope>
</reference>
<feature type="compositionally biased region" description="Acidic residues" evidence="9">
    <location>
        <begin position="90"/>
        <end position="102"/>
    </location>
</feature>
<dbReference type="InterPro" id="IPR022159">
    <property type="entry name" value="STIP/TFIP11_N"/>
</dbReference>
<dbReference type="OrthoDB" id="4822at2759"/>
<feature type="region of interest" description="Disordered" evidence="9">
    <location>
        <begin position="36"/>
        <end position="151"/>
    </location>
</feature>
<feature type="region of interest" description="Disordered" evidence="9">
    <location>
        <begin position="196"/>
        <end position="228"/>
    </location>
</feature>
<dbReference type="PROSITE" id="PS50174">
    <property type="entry name" value="G_PATCH"/>
    <property type="match status" value="1"/>
</dbReference>
<dbReference type="GO" id="GO:0003676">
    <property type="term" value="F:nucleic acid binding"/>
    <property type="evidence" value="ECO:0007669"/>
    <property type="project" value="InterPro"/>
</dbReference>
<sequence>MSDNEYERFEITDYDIENEFNPNRGRRRQTRHQQIYGIWADDSEAEEEEELSARRRGRGKTKDYSAPVSFVAGGIQQAGKKKDQEKKEEDDGAQITDEEDDGPSTSRKDAHTSSESDSEPEVRPSMSGFGSGPQSKRPTPHSFSGPAKLASWEQHTKGIGAKLLLQMGYEPGKGLGKDLQGISRPVEAHMRKGRGAIGAYGPETPASVPGQKAKKAMDEDEREAKDFKEKSSLWRKDTKEVIEKGKKSSSILGDRFSNKLGNVPVIDMTGPEKRVLSGYHAIGQTKIQDEDVFEQRAMKRCTNFALPELMHNLNLIVEMCEQEIISIDKAEHESNDRQKQLEHEKENLQEIIKLEDNHIYTLEKALELVEDLTNPKVPLTLSKARRTFMELQTDFATEYKEFGLGDLAAGVIVPLVNNELADWKPLAEPTRHVETIKEWKGILDMHLPERRNVFDPYSSIVWAGVIPSFRTAAAEWNPKQYQQMAALLDCWAPIFPTWILDNVLEQLILPRLQHAVQNWDPLTDTIPIHVWVQPWSSILGHKMEEMIYPTIREKLGNALQAWVPHDRSARAMLTPWKGAFGEGEMTSFLLKHIIPKLQITLSELIINPLQQDLELWNQVWEWHELIPTLLMAQLLDKFFFPKWMQTLVIWLNQAPNLDQISRWYTGWKNLLTDDILQQTAIKEHFRRALELMHRATGAPSESSTPPPPTIPNIMQQSVPESKPPALMDLQIDPPVQLEFKELVSQRCAERGIIFAPMPGRREFGKQVYRIGKLFCYIDRSVLMVSDGSFTNWTPTSLGLMLERATTG</sequence>
<feature type="region of interest" description="Disordered" evidence="9">
    <location>
        <begin position="696"/>
        <end position="720"/>
    </location>
</feature>
<dbReference type="Pfam" id="PF07842">
    <property type="entry name" value="GCFC"/>
    <property type="match status" value="1"/>
</dbReference>
<keyword evidence="12" id="KW-1185">Reference proteome</keyword>
<evidence type="ECO:0000256" key="8">
    <source>
        <dbReference type="SAM" id="Coils"/>
    </source>
</evidence>
<evidence type="ECO:0000256" key="1">
    <source>
        <dbReference type="ARBA" id="ARBA00004123"/>
    </source>
</evidence>
<organism evidence="11 12">
    <name type="scientific">Hermetia illucens</name>
    <name type="common">Black soldier fly</name>
    <dbReference type="NCBI Taxonomy" id="343691"/>
    <lineage>
        <taxon>Eukaryota</taxon>
        <taxon>Metazoa</taxon>
        <taxon>Ecdysozoa</taxon>
        <taxon>Arthropoda</taxon>
        <taxon>Hexapoda</taxon>
        <taxon>Insecta</taxon>
        <taxon>Pterygota</taxon>
        <taxon>Neoptera</taxon>
        <taxon>Endopterygota</taxon>
        <taxon>Diptera</taxon>
        <taxon>Brachycera</taxon>
        <taxon>Stratiomyomorpha</taxon>
        <taxon>Stratiomyidae</taxon>
        <taxon>Hermetiinae</taxon>
        <taxon>Hermetia</taxon>
    </lineage>
</organism>
<dbReference type="PANTHER" id="PTHR23329:SF1">
    <property type="entry name" value="TUFTELIN-INTERACTING PROTEIN 11"/>
    <property type="match status" value="1"/>
</dbReference>
<dbReference type="FunCoup" id="A0A7R8UUG3">
    <property type="interactions" value="1800"/>
</dbReference>
<dbReference type="EMBL" id="LR899011">
    <property type="protein sequence ID" value="CAD7086183.1"/>
    <property type="molecule type" value="Genomic_DNA"/>
</dbReference>
<dbReference type="InterPro" id="IPR022783">
    <property type="entry name" value="GCFC_dom"/>
</dbReference>
<evidence type="ECO:0000313" key="12">
    <source>
        <dbReference type="Proteomes" id="UP000594454"/>
    </source>
</evidence>
<evidence type="ECO:0000256" key="5">
    <source>
        <dbReference type="ARBA" id="ARBA00023187"/>
    </source>
</evidence>
<accession>A0A7R8UUG3</accession>
<evidence type="ECO:0000256" key="7">
    <source>
        <dbReference type="PIRNR" id="PIRNR017706"/>
    </source>
</evidence>
<dbReference type="InParanoid" id="A0A7R8UUG3"/>
<keyword evidence="3 7" id="KW-0507">mRNA processing</keyword>